<evidence type="ECO:0000256" key="3">
    <source>
        <dbReference type="ARBA" id="ARBA00022989"/>
    </source>
</evidence>
<dbReference type="PANTHER" id="PTHR36926:SF1">
    <property type="entry name" value="COLICIN V PRODUCTION PROTEIN"/>
    <property type="match status" value="1"/>
</dbReference>
<organism evidence="6 7">
    <name type="scientific">Limnohabitans curvus</name>
    <dbReference type="NCBI Taxonomy" id="323423"/>
    <lineage>
        <taxon>Bacteria</taxon>
        <taxon>Pseudomonadati</taxon>
        <taxon>Pseudomonadota</taxon>
        <taxon>Betaproteobacteria</taxon>
        <taxon>Burkholderiales</taxon>
        <taxon>Comamonadaceae</taxon>
        <taxon>Limnohabitans</taxon>
    </lineage>
</organism>
<dbReference type="InterPro" id="IPR052719">
    <property type="entry name" value="CvpA-like"/>
</dbReference>
<dbReference type="RefSeq" id="WP_108359185.1">
    <property type="nucleotide sequence ID" value="NZ_NESP01000001.1"/>
</dbReference>
<gene>
    <name evidence="6" type="ORF">B9Z44_10805</name>
</gene>
<dbReference type="AlphaFoldDB" id="A0A315ES03"/>
<name>A0A315ES03_9BURK</name>
<keyword evidence="4 5" id="KW-0472">Membrane</keyword>
<evidence type="ECO:0000256" key="1">
    <source>
        <dbReference type="ARBA" id="ARBA00004141"/>
    </source>
</evidence>
<keyword evidence="7" id="KW-1185">Reference proteome</keyword>
<evidence type="ECO:0000313" key="7">
    <source>
        <dbReference type="Proteomes" id="UP000251341"/>
    </source>
</evidence>
<comment type="subcellular location">
    <subcellularLocation>
        <location evidence="1">Membrane</location>
        <topology evidence="1">Multi-pass membrane protein</topology>
    </subcellularLocation>
</comment>
<dbReference type="GO" id="GO:0009403">
    <property type="term" value="P:toxin biosynthetic process"/>
    <property type="evidence" value="ECO:0007669"/>
    <property type="project" value="InterPro"/>
</dbReference>
<dbReference type="EMBL" id="NESP01000001">
    <property type="protein sequence ID" value="PUE60021.1"/>
    <property type="molecule type" value="Genomic_DNA"/>
</dbReference>
<evidence type="ECO:0000256" key="2">
    <source>
        <dbReference type="ARBA" id="ARBA00022692"/>
    </source>
</evidence>
<dbReference type="PANTHER" id="PTHR36926">
    <property type="entry name" value="COLICIN V PRODUCTION PROTEIN"/>
    <property type="match status" value="1"/>
</dbReference>
<evidence type="ECO:0000256" key="4">
    <source>
        <dbReference type="ARBA" id="ARBA00023136"/>
    </source>
</evidence>
<protein>
    <submittedName>
        <fullName evidence="6">Colicin V synthesis protein</fullName>
    </submittedName>
</protein>
<comment type="caution">
    <text evidence="6">The sequence shown here is derived from an EMBL/GenBank/DDBJ whole genome shotgun (WGS) entry which is preliminary data.</text>
</comment>
<dbReference type="GO" id="GO:0016020">
    <property type="term" value="C:membrane"/>
    <property type="evidence" value="ECO:0007669"/>
    <property type="project" value="UniProtKB-SubCell"/>
</dbReference>
<evidence type="ECO:0000256" key="5">
    <source>
        <dbReference type="SAM" id="Phobius"/>
    </source>
</evidence>
<accession>A0A315ES03</accession>
<feature type="transmembrane region" description="Helical" evidence="5">
    <location>
        <begin position="7"/>
        <end position="28"/>
    </location>
</feature>
<keyword evidence="2 5" id="KW-0812">Transmembrane</keyword>
<dbReference type="InterPro" id="IPR003825">
    <property type="entry name" value="Colicin-V_CvpA"/>
</dbReference>
<dbReference type="Proteomes" id="UP000251341">
    <property type="component" value="Unassembled WGS sequence"/>
</dbReference>
<keyword evidence="3 5" id="KW-1133">Transmembrane helix</keyword>
<feature type="transmembrane region" description="Helical" evidence="5">
    <location>
        <begin position="67"/>
        <end position="87"/>
    </location>
</feature>
<proteinExistence type="predicted"/>
<evidence type="ECO:0000313" key="6">
    <source>
        <dbReference type="EMBL" id="PUE60021.1"/>
    </source>
</evidence>
<sequence>MQTFSAVDWILLAVLGLSFLLGLWRGIVQEVLSLLGWVAAFYVSQMYAPLAAAWLPMAGSSQMLRYAAGFVVVFIAVLVATVLVSWVVKKLVSAVGLGPLDRLLGSLFGLMRGVVILLAVTVLVGMTPMRDTEAWKQAQGTQWLQQFLHVLKPVLPADFGKYLP</sequence>
<feature type="transmembrane region" description="Helical" evidence="5">
    <location>
        <begin position="107"/>
        <end position="126"/>
    </location>
</feature>
<reference evidence="6 7" key="1">
    <citation type="submission" date="2017-04" db="EMBL/GenBank/DDBJ databases">
        <title>Unexpected and diverse lifestyles within the genus Limnohabitans.</title>
        <authorList>
            <person name="Kasalicky V."/>
            <person name="Mehrshad M."/>
            <person name="Andrei S.-A."/>
            <person name="Salcher M."/>
            <person name="Kratochvilova H."/>
            <person name="Simek K."/>
            <person name="Ghai R."/>
        </authorList>
    </citation>
    <scope>NUCLEOTIDE SEQUENCE [LARGE SCALE GENOMIC DNA]</scope>
    <source>
        <strain evidence="6 7">MWH-C5</strain>
    </source>
</reference>
<dbReference type="Pfam" id="PF02674">
    <property type="entry name" value="Colicin_V"/>
    <property type="match status" value="1"/>
</dbReference>
<feature type="transmembrane region" description="Helical" evidence="5">
    <location>
        <begin position="34"/>
        <end position="55"/>
    </location>
</feature>